<dbReference type="Proteomes" id="UP000253857">
    <property type="component" value="Unassembled WGS sequence"/>
</dbReference>
<dbReference type="Proteomes" id="UP000253915">
    <property type="component" value="Unassembled WGS sequence"/>
</dbReference>
<reference evidence="5 9" key="1">
    <citation type="journal article" date="2005" name="Appl. Environ. Microbiol.">
        <title>Intestinal bacterial communities that produce active estrogen-like compounds enterodiol and enterolactone in humans.</title>
        <authorList>
            <person name="Clavel T."/>
            <person name="Henderson G."/>
            <person name="Alpert C.A."/>
            <person name="Philippe C."/>
            <person name="Rigottier-Gois L."/>
            <person name="Dore J."/>
            <person name="Blaut M."/>
        </authorList>
    </citation>
    <scope>NUCLEOTIDE SEQUENCE [LARGE SCALE GENOMIC DNA]</scope>
    <source>
        <strain evidence="5 9">SECO-MT75m2</strain>
    </source>
</reference>
<dbReference type="EMBL" id="WPOM01000016">
    <property type="protein sequence ID" value="MVN33366.1"/>
    <property type="molecule type" value="Genomic_DNA"/>
</dbReference>
<evidence type="ECO:0000313" key="3">
    <source>
        <dbReference type="EMBL" id="RDB88913.1"/>
    </source>
</evidence>
<dbReference type="Proteomes" id="UP000436429">
    <property type="component" value="Unassembled WGS sequence"/>
</dbReference>
<evidence type="ECO:0008006" key="11">
    <source>
        <dbReference type="Google" id="ProtNLM"/>
    </source>
</evidence>
<evidence type="ECO:0000313" key="1">
    <source>
        <dbReference type="EMBL" id="MVN33366.1"/>
    </source>
</evidence>
<gene>
    <name evidence="4" type="ORF">C1853_01550</name>
    <name evidence="3" type="ORF">C1871_00110</name>
    <name evidence="2" type="ORF">C1872_01500</name>
    <name evidence="5" type="ORF">FIC87_09775</name>
    <name evidence="1" type="ORF">GO726_09335</name>
</gene>
<accession>A0A369NJM0</accession>
<evidence type="ECO:0000313" key="6">
    <source>
        <dbReference type="Proteomes" id="UP000253752"/>
    </source>
</evidence>
<dbReference type="RefSeq" id="WP_009304394.1">
    <property type="nucleotide sequence ID" value="NZ_AP031442.1"/>
</dbReference>
<reference evidence="6 7" key="2">
    <citation type="journal article" date="2018" name="Elife">
        <title>Discovery and characterization of a prevalent human gut bacterial enzyme sufficient for the inactivation of a family of plant toxins.</title>
        <authorList>
            <person name="Koppel N."/>
            <person name="Bisanz J.E."/>
            <person name="Pandelia M.E."/>
            <person name="Turnbaugh P.J."/>
            <person name="Balskus E.P."/>
        </authorList>
    </citation>
    <scope>NUCLEOTIDE SEQUENCE [LARGE SCALE GENOMIC DNA]</scope>
    <source>
        <strain evidence="4 8">16A</strain>
        <strain evidence="3 7">FAA1-1-60AUCSF</strain>
        <strain evidence="2 6">MR1 #12</strain>
    </source>
</reference>
<evidence type="ECO:0000313" key="10">
    <source>
        <dbReference type="Proteomes" id="UP000436429"/>
    </source>
</evidence>
<comment type="caution">
    <text evidence="2">The sequence shown here is derived from an EMBL/GenBank/DDBJ whole genome shotgun (WGS) entry which is preliminary data.</text>
</comment>
<evidence type="ECO:0000313" key="4">
    <source>
        <dbReference type="EMBL" id="RDC41758.1"/>
    </source>
</evidence>
<reference evidence="1 10" key="4">
    <citation type="submission" date="2019-11" db="EMBL/GenBank/DDBJ databases">
        <title>Whole genome shotgun sequencing (WGS) data from Adlercreutzia equolifaciens ResAG-91, Eggerthella lenta MRI-F36, MRI-F37, MRI-F40, ResAG-49, ResAG-88, ResAG-121, ResAG-145, and Gordonibacter sp. ResAG-5, ResAG-26, ResAG-43, ResAG-50, ResAG-59.</title>
        <authorList>
            <person name="Stoll D.A."/>
            <person name="Danylec N."/>
            <person name="Franz C.M.A.P."/>
            <person name="Huch M."/>
        </authorList>
    </citation>
    <scope>NUCLEOTIDE SEQUENCE [LARGE SCALE GENOMIC DNA]</scope>
    <source>
        <strain evidence="1 10">ResAG-88</strain>
    </source>
</reference>
<dbReference type="EMBL" id="VEVP01000021">
    <property type="protein sequence ID" value="TNU90038.1"/>
    <property type="molecule type" value="Genomic_DNA"/>
</dbReference>
<dbReference type="Gene3D" id="3.40.960.10">
    <property type="entry name" value="VSR Endonuclease"/>
    <property type="match status" value="1"/>
</dbReference>
<organism evidence="2 6">
    <name type="scientific">Eggerthella lenta</name>
    <name type="common">Eubacterium lentum</name>
    <dbReference type="NCBI Taxonomy" id="84112"/>
    <lineage>
        <taxon>Bacteria</taxon>
        <taxon>Bacillati</taxon>
        <taxon>Actinomycetota</taxon>
        <taxon>Coriobacteriia</taxon>
        <taxon>Eggerthellales</taxon>
        <taxon>Eggerthellaceae</taxon>
        <taxon>Eggerthella</taxon>
    </lineage>
</organism>
<evidence type="ECO:0000313" key="9">
    <source>
        <dbReference type="Proteomes" id="UP000312594"/>
    </source>
</evidence>
<reference evidence="5" key="3">
    <citation type="submission" date="2019-06" db="EMBL/GenBank/DDBJ databases">
        <authorList>
            <person name="Bisanz J.E."/>
            <person name="Turnbaugh P.J."/>
        </authorList>
    </citation>
    <scope>NUCLEOTIDE SEQUENCE</scope>
    <source>
        <strain evidence="5">SECO-MT75m2</strain>
    </source>
</reference>
<dbReference type="EMBL" id="PPTX01000001">
    <property type="protein sequence ID" value="RDB82106.1"/>
    <property type="molecule type" value="Genomic_DNA"/>
</dbReference>
<evidence type="ECO:0000313" key="5">
    <source>
        <dbReference type="EMBL" id="TNU90038.1"/>
    </source>
</evidence>
<proteinExistence type="predicted"/>
<dbReference type="Proteomes" id="UP000312594">
    <property type="component" value="Unassembled WGS sequence"/>
</dbReference>
<dbReference type="AlphaFoldDB" id="A0A369NJM0"/>
<protein>
    <recommendedName>
        <fullName evidence="11">DUF559 domain-containing protein</fullName>
    </recommendedName>
</protein>
<dbReference type="EMBL" id="PPTY01000001">
    <property type="protein sequence ID" value="RDB88913.1"/>
    <property type="molecule type" value="Genomic_DNA"/>
</dbReference>
<evidence type="ECO:0000313" key="8">
    <source>
        <dbReference type="Proteomes" id="UP000253915"/>
    </source>
</evidence>
<dbReference type="EMBL" id="PPUQ01000001">
    <property type="protein sequence ID" value="RDC41758.1"/>
    <property type="molecule type" value="Genomic_DNA"/>
</dbReference>
<sequence>MRIVLAYISALDFWRSALSDEGSARMACRARILPDRAPHALAVQSHPLAQSGASSFPVHLLAHGSQRKASDILVVHQAKDLPDGSLRQIVIPGSDEPLLTTSPELTFVHMASLLSFPRTVHLGYELCGTFAPDESKPYGVRDRKPLTTPAKLASYLNKAERMKGAKRARSALPYILGMSASPRESTLAELITLPCHRGGSGIENPEMNAVIPISSSNRWATDRSSFRCDLLWRDQGVAVEYDSTLCHTGAERIANDASRRNALESLGLTVVTATWRHVTNYKEYNRFARILAKHLGTRIRPNCPDYPNRQLALRSELLR</sequence>
<name>A0A369NJM0_EGGLN</name>
<evidence type="ECO:0000313" key="7">
    <source>
        <dbReference type="Proteomes" id="UP000253857"/>
    </source>
</evidence>
<dbReference type="Proteomes" id="UP000253752">
    <property type="component" value="Unassembled WGS sequence"/>
</dbReference>
<evidence type="ECO:0000313" key="2">
    <source>
        <dbReference type="EMBL" id="RDB82106.1"/>
    </source>
</evidence>